<evidence type="ECO:0000259" key="1">
    <source>
        <dbReference type="Pfam" id="PF00078"/>
    </source>
</evidence>
<dbReference type="SUPFAM" id="SSF56672">
    <property type="entry name" value="DNA/RNA polymerases"/>
    <property type="match status" value="1"/>
</dbReference>
<dbReference type="Pfam" id="PF00078">
    <property type="entry name" value="RVT_1"/>
    <property type="match status" value="1"/>
</dbReference>
<dbReference type="RefSeq" id="XP_062711244.1">
    <property type="nucleotide sequence ID" value="XM_062855260.1"/>
</dbReference>
<reference evidence="3" key="1">
    <citation type="journal article" date="2015" name="Proc. Natl. Acad. Sci. U.S.A.">
        <title>Genome sequence of the Asian Tiger mosquito, Aedes albopictus, reveals insights into its biology, genetics, and evolution.</title>
        <authorList>
            <person name="Chen X.G."/>
            <person name="Jiang X."/>
            <person name="Gu J."/>
            <person name="Xu M."/>
            <person name="Wu Y."/>
            <person name="Deng Y."/>
            <person name="Zhang C."/>
            <person name="Bonizzoni M."/>
            <person name="Dermauw W."/>
            <person name="Vontas J."/>
            <person name="Armbruster P."/>
            <person name="Huang X."/>
            <person name="Yang Y."/>
            <person name="Zhang H."/>
            <person name="He W."/>
            <person name="Peng H."/>
            <person name="Liu Y."/>
            <person name="Wu K."/>
            <person name="Chen J."/>
            <person name="Lirakis M."/>
            <person name="Topalis P."/>
            <person name="Van Leeuwen T."/>
            <person name="Hall A.B."/>
            <person name="Jiang X."/>
            <person name="Thorpe C."/>
            <person name="Mueller R.L."/>
            <person name="Sun C."/>
            <person name="Waterhouse R.M."/>
            <person name="Yan G."/>
            <person name="Tu Z.J."/>
            <person name="Fang X."/>
            <person name="James A.A."/>
        </authorList>
    </citation>
    <scope>NUCLEOTIDE SEQUENCE [LARGE SCALE GENOMIC DNA]</scope>
    <source>
        <strain evidence="3">Foshan</strain>
    </source>
</reference>
<dbReference type="RefSeq" id="XP_062711245.1">
    <property type="nucleotide sequence ID" value="XM_062855261.1"/>
</dbReference>
<dbReference type="InterPro" id="IPR000477">
    <property type="entry name" value="RT_dom"/>
</dbReference>
<organism evidence="2 3">
    <name type="scientific">Aedes albopictus</name>
    <name type="common">Asian tiger mosquito</name>
    <name type="synonym">Stegomyia albopicta</name>
    <dbReference type="NCBI Taxonomy" id="7160"/>
    <lineage>
        <taxon>Eukaryota</taxon>
        <taxon>Metazoa</taxon>
        <taxon>Ecdysozoa</taxon>
        <taxon>Arthropoda</taxon>
        <taxon>Hexapoda</taxon>
        <taxon>Insecta</taxon>
        <taxon>Pterygota</taxon>
        <taxon>Neoptera</taxon>
        <taxon>Endopterygota</taxon>
        <taxon>Diptera</taxon>
        <taxon>Nematocera</taxon>
        <taxon>Culicoidea</taxon>
        <taxon>Culicidae</taxon>
        <taxon>Culicinae</taxon>
        <taxon>Aedini</taxon>
        <taxon>Aedes</taxon>
        <taxon>Stegomyia</taxon>
    </lineage>
</organism>
<dbReference type="RefSeq" id="XP_062711246.1">
    <property type="nucleotide sequence ID" value="XM_062855262.1"/>
</dbReference>
<dbReference type="CDD" id="cd01650">
    <property type="entry name" value="RT_nLTR_like"/>
    <property type="match status" value="1"/>
</dbReference>
<reference evidence="2" key="2">
    <citation type="submission" date="2025-05" db="UniProtKB">
        <authorList>
            <consortium name="EnsemblMetazoa"/>
        </authorList>
    </citation>
    <scope>IDENTIFICATION</scope>
    <source>
        <strain evidence="2">Foshan</strain>
    </source>
</reference>
<dbReference type="EnsemblMetazoa" id="AALFPA23_010727.R15075">
    <property type="protein sequence ID" value="AALFPA23_010727.P15075"/>
    <property type="gene ID" value="AALFPA23_010727"/>
</dbReference>
<dbReference type="EnsemblMetazoa" id="AALFPA23_010727.R15073">
    <property type="protein sequence ID" value="AALFPA23_010727.P15073"/>
    <property type="gene ID" value="AALFPA23_010727"/>
</dbReference>
<evidence type="ECO:0000313" key="2">
    <source>
        <dbReference type="EnsemblMetazoa" id="AALFPA23_010727.P15077"/>
    </source>
</evidence>
<name>A0ABM1YNF8_AEDAL</name>
<dbReference type="EnsemblMetazoa" id="AALFPA23_010727.R15074">
    <property type="protein sequence ID" value="AALFPA23_010727.P15074"/>
    <property type="gene ID" value="AALFPA23_010727"/>
</dbReference>
<dbReference type="RefSeq" id="XP_062711243.1">
    <property type="nucleotide sequence ID" value="XM_062855259.1"/>
</dbReference>
<dbReference type="EnsemblMetazoa" id="AALFPA23_010727.R15076">
    <property type="protein sequence ID" value="AALFPA23_010727.P15076"/>
    <property type="gene ID" value="AALFPA23_010727"/>
</dbReference>
<accession>A0ABM1YNF8</accession>
<feature type="domain" description="Reverse transcriptase" evidence="1">
    <location>
        <begin position="143"/>
        <end position="283"/>
    </location>
</feature>
<sequence length="339" mass="38653">MDRNDMRRFYATVNAAWHKTVPVPAMCNDREGNLLTEKTMVTARWKEHFEDLLNGSSEGAPRNRINIMDDSQVVEPPTLDEVKKALKELKNSKAAGKDVIPVELLKHGSEQLHQSIHQIIIKIWEDEELPTSWLNGLICPIYKKGHRLECANYRGITLLNSAYKILSRVLFNRLRLLEESFVGKYQAGFREGRSTTDQMFTLRMILDKFREYNLQTHHLFIGFKAAYDSVKINELWQIMSEHGFPAKLIRLIRATLDGSKSSIRIADEVSTSFVTLDGLKQGMLFQIYCSTLHSKERLGGQACRGMALSAHGRTCSSVLRTILISSASIVGQWRKLMLL</sequence>
<dbReference type="PANTHER" id="PTHR19446">
    <property type="entry name" value="REVERSE TRANSCRIPTASES"/>
    <property type="match status" value="1"/>
</dbReference>
<protein>
    <recommendedName>
        <fullName evidence="1">Reverse transcriptase domain-containing protein</fullName>
    </recommendedName>
</protein>
<dbReference type="EnsemblMetazoa" id="AALFPA23_010727.R15072">
    <property type="protein sequence ID" value="AALFPA23_010727.P15072"/>
    <property type="gene ID" value="AALFPA23_010727"/>
</dbReference>
<dbReference type="Proteomes" id="UP000069940">
    <property type="component" value="Unassembled WGS sequence"/>
</dbReference>
<dbReference type="EnsemblMetazoa" id="AALFPA23_010727.R15077">
    <property type="protein sequence ID" value="AALFPA23_010727.P15077"/>
    <property type="gene ID" value="AALFPA23_010727"/>
</dbReference>
<keyword evidence="3" id="KW-1185">Reference proteome</keyword>
<dbReference type="RefSeq" id="XP_062711248.1">
    <property type="nucleotide sequence ID" value="XM_062855264.1"/>
</dbReference>
<dbReference type="RefSeq" id="XP_062711247.1">
    <property type="nucleotide sequence ID" value="XM_062855263.1"/>
</dbReference>
<proteinExistence type="predicted"/>
<dbReference type="GeneID" id="134289445"/>
<dbReference type="InterPro" id="IPR043502">
    <property type="entry name" value="DNA/RNA_pol_sf"/>
</dbReference>
<evidence type="ECO:0000313" key="3">
    <source>
        <dbReference type="Proteomes" id="UP000069940"/>
    </source>
</evidence>